<dbReference type="InterPro" id="IPR024478">
    <property type="entry name" value="HlyB_4HB_MCP"/>
</dbReference>
<gene>
    <name evidence="9" type="ORF">CNX65_00910</name>
</gene>
<sequence length="532" mass="54205">MAVKGRALAGAPVGVKILSGVAVAVLGMVVITGVAVGQMTSLRDGQEQLNSEAVVPLAKFDEVRRAYLQTRVDALADEWVATTNGPEHEAFTKDIKAMDAALADLAKSAVTDVQRSSTAELQSAWSEYIKVVASDEFLQLARTGDRAGYVAARDSQVKPQAVRIQNALDALVQDMTTSTAAQLERASDNYTTGVWVLVGTLLAAIAVAVGLAVAATRAVTGPLRRLSEVCDALAEGDLTKRTGLTGADEVSRVGAALDGATAKTAEAIAVLSDSARSVVAATGKLTDTAGRISGSSADTASRADAATEAAEHVSDGVQAIATGAEEMSASIQEIARNASHAAQLGSHARSLTEQTGATMAQLGGSSAEIGNVIKVITSIAEQTNLLALNATIEAARAGDAGKGFAVVANEVKDLAQETARATEEISNRVEAIQADSSNAVTAIATIADVINELDGVQATIAAAVEEQAATTAEMSRSVADASGRTTEITGNITGVAGSAAATSDGARTTTETIGELVAVAGDLEAVVDRFRY</sequence>
<keyword evidence="3 5" id="KW-0807">Transducer</keyword>
<proteinExistence type="inferred from homology"/>
<dbReference type="InterPro" id="IPR004090">
    <property type="entry name" value="Chemotax_Me-accpt_rcpt"/>
</dbReference>
<dbReference type="InterPro" id="IPR003660">
    <property type="entry name" value="HAMP_dom"/>
</dbReference>
<feature type="domain" description="Methyl-accepting transducer" evidence="7">
    <location>
        <begin position="274"/>
        <end position="514"/>
    </location>
</feature>
<dbReference type="PANTHER" id="PTHR32089">
    <property type="entry name" value="METHYL-ACCEPTING CHEMOTAXIS PROTEIN MCPB"/>
    <property type="match status" value="1"/>
</dbReference>
<evidence type="ECO:0000259" key="7">
    <source>
        <dbReference type="PROSITE" id="PS50111"/>
    </source>
</evidence>
<dbReference type="Gene3D" id="1.10.287.950">
    <property type="entry name" value="Methyl-accepting chemotaxis protein"/>
    <property type="match status" value="1"/>
</dbReference>
<evidence type="ECO:0000259" key="8">
    <source>
        <dbReference type="PROSITE" id="PS50885"/>
    </source>
</evidence>
<evidence type="ECO:0000256" key="4">
    <source>
        <dbReference type="ARBA" id="ARBA00029447"/>
    </source>
</evidence>
<reference evidence="9" key="1">
    <citation type="submission" date="2017-09" db="EMBL/GenBank/DDBJ databases">
        <title>Complete Genome Sequence of ansamitocin-producing Bacterium Actinosynnema pretiosum X47.</title>
        <authorList>
            <person name="Cao G."/>
            <person name="Zong G."/>
            <person name="Zhong C."/>
            <person name="Fu J."/>
        </authorList>
    </citation>
    <scope>NUCLEOTIDE SEQUENCE [LARGE SCALE GENOMIC DNA]</scope>
    <source>
        <strain evidence="9">X47</strain>
    </source>
</reference>
<dbReference type="AlphaFoldDB" id="A0A290YZ63"/>
<evidence type="ECO:0000256" key="3">
    <source>
        <dbReference type="ARBA" id="ARBA00023224"/>
    </source>
</evidence>
<dbReference type="KEGG" id="apre:CNX65_00910"/>
<evidence type="ECO:0000256" key="1">
    <source>
        <dbReference type="ARBA" id="ARBA00022692"/>
    </source>
</evidence>
<dbReference type="SMART" id="SM00283">
    <property type="entry name" value="MA"/>
    <property type="match status" value="1"/>
</dbReference>
<dbReference type="EMBL" id="CP023445">
    <property type="protein sequence ID" value="ATE52023.1"/>
    <property type="molecule type" value="Genomic_DNA"/>
</dbReference>
<dbReference type="Proteomes" id="UP000218505">
    <property type="component" value="Chromosome"/>
</dbReference>
<feature type="transmembrane region" description="Helical" evidence="6">
    <location>
        <begin position="194"/>
        <end position="215"/>
    </location>
</feature>
<dbReference type="PROSITE" id="PS50111">
    <property type="entry name" value="CHEMOTAXIS_TRANSDUC_2"/>
    <property type="match status" value="1"/>
</dbReference>
<evidence type="ECO:0008006" key="11">
    <source>
        <dbReference type="Google" id="ProtNLM"/>
    </source>
</evidence>
<evidence type="ECO:0000256" key="2">
    <source>
        <dbReference type="ARBA" id="ARBA00022989"/>
    </source>
</evidence>
<dbReference type="GO" id="GO:0004888">
    <property type="term" value="F:transmembrane signaling receptor activity"/>
    <property type="evidence" value="ECO:0007669"/>
    <property type="project" value="InterPro"/>
</dbReference>
<evidence type="ECO:0000313" key="10">
    <source>
        <dbReference type="Proteomes" id="UP000218505"/>
    </source>
</evidence>
<evidence type="ECO:0000256" key="5">
    <source>
        <dbReference type="PROSITE-ProRule" id="PRU00284"/>
    </source>
</evidence>
<dbReference type="PRINTS" id="PR00260">
    <property type="entry name" value="CHEMTRNSDUCR"/>
</dbReference>
<dbReference type="CDD" id="cd06225">
    <property type="entry name" value="HAMP"/>
    <property type="match status" value="1"/>
</dbReference>
<protein>
    <recommendedName>
        <fullName evidence="11">Methyl-accepting chemotaxis protein</fullName>
    </recommendedName>
</protein>
<feature type="domain" description="HAMP" evidence="8">
    <location>
        <begin position="217"/>
        <end position="269"/>
    </location>
</feature>
<dbReference type="Pfam" id="PF00015">
    <property type="entry name" value="MCPsignal"/>
    <property type="match status" value="1"/>
</dbReference>
<name>A0A290YZ63_9PSEU</name>
<dbReference type="SUPFAM" id="SSF58104">
    <property type="entry name" value="Methyl-accepting chemotaxis protein (MCP) signaling domain"/>
    <property type="match status" value="1"/>
</dbReference>
<dbReference type="Pfam" id="PF00672">
    <property type="entry name" value="HAMP"/>
    <property type="match status" value="1"/>
</dbReference>
<dbReference type="SMART" id="SM00304">
    <property type="entry name" value="HAMP"/>
    <property type="match status" value="2"/>
</dbReference>
<keyword evidence="2 6" id="KW-1133">Transmembrane helix</keyword>
<accession>A0A290YZ63</accession>
<dbReference type="GO" id="GO:0006935">
    <property type="term" value="P:chemotaxis"/>
    <property type="evidence" value="ECO:0007669"/>
    <property type="project" value="InterPro"/>
</dbReference>
<comment type="similarity">
    <text evidence="4">Belongs to the methyl-accepting chemotaxis (MCP) protein family.</text>
</comment>
<dbReference type="GO" id="GO:0016020">
    <property type="term" value="C:membrane"/>
    <property type="evidence" value="ECO:0007669"/>
    <property type="project" value="InterPro"/>
</dbReference>
<keyword evidence="6" id="KW-0472">Membrane</keyword>
<dbReference type="Pfam" id="PF12729">
    <property type="entry name" value="4HB_MCP_1"/>
    <property type="match status" value="1"/>
</dbReference>
<evidence type="ECO:0000313" key="9">
    <source>
        <dbReference type="EMBL" id="ATE52023.1"/>
    </source>
</evidence>
<organism evidence="9 10">
    <name type="scientific">Actinosynnema pretiosum</name>
    <dbReference type="NCBI Taxonomy" id="42197"/>
    <lineage>
        <taxon>Bacteria</taxon>
        <taxon>Bacillati</taxon>
        <taxon>Actinomycetota</taxon>
        <taxon>Actinomycetes</taxon>
        <taxon>Pseudonocardiales</taxon>
        <taxon>Pseudonocardiaceae</taxon>
        <taxon>Actinosynnema</taxon>
    </lineage>
</organism>
<keyword evidence="10" id="KW-1185">Reference proteome</keyword>
<dbReference type="PROSITE" id="PS50885">
    <property type="entry name" value="HAMP"/>
    <property type="match status" value="1"/>
</dbReference>
<dbReference type="GO" id="GO:0007165">
    <property type="term" value="P:signal transduction"/>
    <property type="evidence" value="ECO:0007669"/>
    <property type="project" value="UniProtKB-KW"/>
</dbReference>
<dbReference type="PANTHER" id="PTHR32089:SF112">
    <property type="entry name" value="LYSOZYME-LIKE PROTEIN-RELATED"/>
    <property type="match status" value="1"/>
</dbReference>
<feature type="transmembrane region" description="Helical" evidence="6">
    <location>
        <begin position="17"/>
        <end position="36"/>
    </location>
</feature>
<dbReference type="InterPro" id="IPR004089">
    <property type="entry name" value="MCPsignal_dom"/>
</dbReference>
<evidence type="ECO:0000256" key="6">
    <source>
        <dbReference type="SAM" id="Phobius"/>
    </source>
</evidence>
<dbReference type="RefSeq" id="WP_096491068.1">
    <property type="nucleotide sequence ID" value="NZ_CP023445.1"/>
</dbReference>
<keyword evidence="1 6" id="KW-0812">Transmembrane</keyword>